<protein>
    <submittedName>
        <fullName evidence="10">MFS transporter</fullName>
    </submittedName>
</protein>
<feature type="transmembrane region" description="Helical" evidence="8">
    <location>
        <begin position="295"/>
        <end position="317"/>
    </location>
</feature>
<dbReference type="Gene3D" id="1.20.1250.20">
    <property type="entry name" value="MFS general substrate transporter like domains"/>
    <property type="match status" value="1"/>
</dbReference>
<keyword evidence="7 8" id="KW-0472">Membrane</keyword>
<evidence type="ECO:0000313" key="11">
    <source>
        <dbReference type="Proteomes" id="UP000030982"/>
    </source>
</evidence>
<feature type="transmembrane region" description="Helical" evidence="8">
    <location>
        <begin position="222"/>
        <end position="245"/>
    </location>
</feature>
<feature type="transmembrane region" description="Helical" evidence="8">
    <location>
        <begin position="198"/>
        <end position="216"/>
    </location>
</feature>
<comment type="caution">
    <text evidence="10">The sequence shown here is derived from an EMBL/GenBank/DDBJ whole genome shotgun (WGS) entry which is preliminary data.</text>
</comment>
<dbReference type="NCBIfam" id="TIGR00711">
    <property type="entry name" value="efflux_EmrB"/>
    <property type="match status" value="1"/>
</dbReference>
<dbReference type="PROSITE" id="PS50850">
    <property type="entry name" value="MFS"/>
    <property type="match status" value="1"/>
</dbReference>
<keyword evidence="4" id="KW-1003">Cell membrane</keyword>
<evidence type="ECO:0000256" key="6">
    <source>
        <dbReference type="ARBA" id="ARBA00022989"/>
    </source>
</evidence>
<dbReference type="Proteomes" id="UP000030982">
    <property type="component" value="Unassembled WGS sequence"/>
</dbReference>
<dbReference type="InterPro" id="IPR011701">
    <property type="entry name" value="MFS"/>
</dbReference>
<reference evidence="10 11" key="1">
    <citation type="submission" date="2014-09" db="EMBL/GenBank/DDBJ databases">
        <title>Genome sequence of Sinomonas sp. MUSC 117.</title>
        <authorList>
            <person name="Lee L.-H."/>
        </authorList>
    </citation>
    <scope>NUCLEOTIDE SEQUENCE [LARGE SCALE GENOMIC DNA]</scope>
    <source>
        <strain evidence="10 11">MUSC 117</strain>
    </source>
</reference>
<feature type="transmembrane region" description="Helical" evidence="8">
    <location>
        <begin position="166"/>
        <end position="186"/>
    </location>
</feature>
<feature type="transmembrane region" description="Helical" evidence="8">
    <location>
        <begin position="48"/>
        <end position="68"/>
    </location>
</feature>
<feature type="domain" description="Major facilitator superfamily (MFS) profile" evidence="9">
    <location>
        <begin position="10"/>
        <end position="456"/>
    </location>
</feature>
<dbReference type="GO" id="GO:0005886">
    <property type="term" value="C:plasma membrane"/>
    <property type="evidence" value="ECO:0007669"/>
    <property type="project" value="UniProtKB-SubCell"/>
</dbReference>
<organism evidence="10 11">
    <name type="scientific">Sinomonas humi</name>
    <dbReference type="NCBI Taxonomy" id="1338436"/>
    <lineage>
        <taxon>Bacteria</taxon>
        <taxon>Bacillati</taxon>
        <taxon>Actinomycetota</taxon>
        <taxon>Actinomycetes</taxon>
        <taxon>Micrococcales</taxon>
        <taxon>Micrococcaceae</taxon>
        <taxon>Sinomonas</taxon>
    </lineage>
</organism>
<feature type="transmembrane region" description="Helical" evidence="8">
    <location>
        <begin position="432"/>
        <end position="450"/>
    </location>
</feature>
<feature type="transmembrane region" description="Helical" evidence="8">
    <location>
        <begin position="266"/>
        <end position="289"/>
    </location>
</feature>
<feature type="transmembrane region" description="Helical" evidence="8">
    <location>
        <begin position="405"/>
        <end position="426"/>
    </location>
</feature>
<keyword evidence="11" id="KW-1185">Reference proteome</keyword>
<dbReference type="PANTHER" id="PTHR42718:SF9">
    <property type="entry name" value="MAJOR FACILITATOR SUPERFAMILY MULTIDRUG TRANSPORTER MFSC"/>
    <property type="match status" value="1"/>
</dbReference>
<evidence type="ECO:0000256" key="4">
    <source>
        <dbReference type="ARBA" id="ARBA00022475"/>
    </source>
</evidence>
<keyword evidence="3" id="KW-0813">Transport</keyword>
<sequence length="476" mass="49713">MTAHPRKGLVLAICCMSLLIVSLDATVVNVALPSIRRDLDTTVSTLQWTIDGYTVAIASFLLLAGSAADRIGRRRVFQTGLVTFGVASLLCSLAPTIHLLILFRILQGIGGSMLNPVAMSIITNIFTERRERARAVGVWGAVVGVSQAFGPLVGGYLTEHVGWRSIFWINVPIAILAIVLTSLFVPESKAPRARSIDPVGQVLVIVGLASLVYALIEGPGQGWGSPVIVALIVVAAAAVAALIGYERRLEEPFLDMRFFHSVPFSSATLCAVLAFGAYAAFLFVNALYLQQVRGYSPFATGLYMLPLAACTLVASLNSGRMVARFGTRPSLMIAGGMLCASGISLTFLRSDTPYSVLLVSYVLFGLGFGTVNAPITTTAVGGMPLSQAGVAAGVASTSRQAGTSIGVALAGTLTGAGASAVIGPSFTGDTHPLWWAVAGAGLAVLVIGYVSTTPWAHRSSEAVRLLFEGRGERASV</sequence>
<dbReference type="Gene3D" id="1.20.1720.10">
    <property type="entry name" value="Multidrug resistance protein D"/>
    <property type="match status" value="1"/>
</dbReference>
<feature type="transmembrane region" description="Helical" evidence="8">
    <location>
        <begin position="329"/>
        <end position="348"/>
    </location>
</feature>
<dbReference type="InterPro" id="IPR020846">
    <property type="entry name" value="MFS_dom"/>
</dbReference>
<comment type="similarity">
    <text evidence="2">Belongs to the major facilitator superfamily. EmrB family.</text>
</comment>
<evidence type="ECO:0000256" key="2">
    <source>
        <dbReference type="ARBA" id="ARBA00008537"/>
    </source>
</evidence>
<feature type="transmembrane region" description="Helical" evidence="8">
    <location>
        <begin position="136"/>
        <end position="154"/>
    </location>
</feature>
<comment type="subcellular location">
    <subcellularLocation>
        <location evidence="1">Cell membrane</location>
        <topology evidence="1">Multi-pass membrane protein</topology>
    </subcellularLocation>
</comment>
<dbReference type="Pfam" id="PF07690">
    <property type="entry name" value="MFS_1"/>
    <property type="match status" value="1"/>
</dbReference>
<dbReference type="InterPro" id="IPR004638">
    <property type="entry name" value="EmrB-like"/>
</dbReference>
<dbReference type="AlphaFoldDB" id="A0A0B2AHS8"/>
<gene>
    <name evidence="10" type="ORF">LK10_16405</name>
</gene>
<evidence type="ECO:0000256" key="3">
    <source>
        <dbReference type="ARBA" id="ARBA00022448"/>
    </source>
</evidence>
<evidence type="ECO:0000313" key="10">
    <source>
        <dbReference type="EMBL" id="KHL01438.1"/>
    </source>
</evidence>
<dbReference type="SUPFAM" id="SSF103473">
    <property type="entry name" value="MFS general substrate transporter"/>
    <property type="match status" value="1"/>
</dbReference>
<evidence type="ECO:0000256" key="1">
    <source>
        <dbReference type="ARBA" id="ARBA00004651"/>
    </source>
</evidence>
<evidence type="ECO:0000259" key="9">
    <source>
        <dbReference type="PROSITE" id="PS50850"/>
    </source>
</evidence>
<evidence type="ECO:0000256" key="5">
    <source>
        <dbReference type="ARBA" id="ARBA00022692"/>
    </source>
</evidence>
<name>A0A0B2AHS8_9MICC</name>
<keyword evidence="6 8" id="KW-1133">Transmembrane helix</keyword>
<dbReference type="STRING" id="1338436.LK10_16405"/>
<feature type="transmembrane region" description="Helical" evidence="8">
    <location>
        <begin position="109"/>
        <end position="127"/>
    </location>
</feature>
<dbReference type="RefSeq" id="WP_043125867.1">
    <property type="nucleotide sequence ID" value="NZ_JTDL01000141.1"/>
</dbReference>
<dbReference type="EMBL" id="JTDL01000141">
    <property type="protein sequence ID" value="KHL01438.1"/>
    <property type="molecule type" value="Genomic_DNA"/>
</dbReference>
<evidence type="ECO:0000256" key="7">
    <source>
        <dbReference type="ARBA" id="ARBA00023136"/>
    </source>
</evidence>
<dbReference type="GO" id="GO:0022857">
    <property type="term" value="F:transmembrane transporter activity"/>
    <property type="evidence" value="ECO:0007669"/>
    <property type="project" value="InterPro"/>
</dbReference>
<keyword evidence="5 8" id="KW-0812">Transmembrane</keyword>
<accession>A0A0B2AHS8</accession>
<dbReference type="PANTHER" id="PTHR42718">
    <property type="entry name" value="MAJOR FACILITATOR SUPERFAMILY MULTIDRUG TRANSPORTER MFSC"/>
    <property type="match status" value="1"/>
</dbReference>
<feature type="transmembrane region" description="Helical" evidence="8">
    <location>
        <begin position="80"/>
        <end position="103"/>
    </location>
</feature>
<proteinExistence type="inferred from homology"/>
<dbReference type="CDD" id="cd17321">
    <property type="entry name" value="MFS_MMR_MDR_like"/>
    <property type="match status" value="1"/>
</dbReference>
<evidence type="ECO:0000256" key="8">
    <source>
        <dbReference type="SAM" id="Phobius"/>
    </source>
</evidence>
<feature type="transmembrane region" description="Helical" evidence="8">
    <location>
        <begin position="354"/>
        <end position="375"/>
    </location>
</feature>
<dbReference type="InterPro" id="IPR036259">
    <property type="entry name" value="MFS_trans_sf"/>
</dbReference>